<evidence type="ECO:0000256" key="1">
    <source>
        <dbReference type="ARBA" id="ARBA00022741"/>
    </source>
</evidence>
<feature type="region of interest" description="Disordered" evidence="3">
    <location>
        <begin position="989"/>
        <end position="1009"/>
    </location>
</feature>
<dbReference type="InterPro" id="IPR000719">
    <property type="entry name" value="Prot_kinase_dom"/>
</dbReference>
<feature type="compositionally biased region" description="Low complexity" evidence="3">
    <location>
        <begin position="384"/>
        <end position="402"/>
    </location>
</feature>
<dbReference type="PANTHER" id="PTHR48012">
    <property type="entry name" value="STERILE20-LIKE KINASE, ISOFORM B-RELATED"/>
    <property type="match status" value="1"/>
</dbReference>
<dbReference type="GO" id="GO:0005524">
    <property type="term" value="F:ATP binding"/>
    <property type="evidence" value="ECO:0007669"/>
    <property type="project" value="UniProtKB-KW"/>
</dbReference>
<reference evidence="5 6" key="1">
    <citation type="submission" date="2021-02" db="EMBL/GenBank/DDBJ databases">
        <title>Leishmania (Mundinia) enrietti genome sequencing and assembly.</title>
        <authorList>
            <person name="Almutairi H."/>
            <person name="Gatherer D."/>
        </authorList>
    </citation>
    <scope>NUCLEOTIDE SEQUENCE [LARGE SCALE GENOMIC DNA]</scope>
    <source>
        <strain evidence="5">CUR178</strain>
    </source>
</reference>
<keyword evidence="1" id="KW-0547">Nucleotide-binding</keyword>
<sequence length="1108" mass="118906">MGCSSSKVHYGVLQRVDCGGGSPAEKMPSGKKAQEVGGFNGVAVNGGDGALVQNNCRVFCSSISAYRPDAVTAKAYYEQVMELRRVGVAQGILPVVNDDSPLLPELTGIRHASYMRKNDTNDAVFQSNKSQRAATTDRDSGVVPPARTLTVYQCQPLAGDTVVAKGMYSTVHLARLSVFTGPLDGELSATMPRYAPARRDNANSAAGGASPCDHSSISFSVEAISPKSQLSSSDTTDETSARFSSPTDAPVSASTVKPKTTLACTNASHYIIAMKEIPLYRSYATSAVLEQVCLEVRRWTRLSTYCPRLLRCYQLEYAFSEGVSMSVPEASYQYFPGCVNNGSGDGVAGAGLSTGASFSTGASDRGEDNKKLFSRTFSHLFANSSSRSSSASPISQRPQPASGTPHKLRLYLEYAKHGTLRGFQVKEMPERFGRRRLHELTARAYMRDVLLALLQLHEAGELQHDLCAKAVFLHRPILKVYRTYFPAYISDLPTGDLTSVTPSQLAKALGSLDPPRPPRLAKGSPCKEPINETTSALLGHSRRGPGEQRNTVSSPAQRTGHPTVVESDFTCNVSSLMRDTSCARQMSVIDVHPGGRNGTSILRDARTKRAQEQRNGNTTTVECETTVTTDLGNNAICARSIDHGSLASPSRKLLAAESGARGGLATSAGPAKTPARAGYSAARGPLKPKSQGSVKSVHVASMHELGDVNGTRCNLHKTYRRYMEEFEFKFTDDGDSLPFPSPHDGVGAQADAEMLASTIIPEEPCESPMMRVVPLQCANLGGIAILSPDHYVVKPTEALLPDLRGRLPILLAPSTSRTALAGGGLQHRRPVTRGPTSAAAPALVPRPCSGQFSMPQALSAGTSRADAAGSLGRCRGGAPLVKLNHTSLIRRALGAAGGDKLEDVPVYKYVTVTHAAPEVLHRGLFSPASDIYAFAMTFIELVSDNGIIMEDCLPTNLPAPVTRRDMQTYDSLLSKNLVKWYQSHISDLPQNSASTRKQQEAADPVSPTTGPIVVRLPKHLSDECKRMLQWCLQHDPKKRPTAAELLRSRYFMLGDWIAVPSAAAAAEDDTQLPESPWLTSISFEVAASAAGLPALNAKCERTDSHPNR</sequence>
<evidence type="ECO:0000313" key="5">
    <source>
        <dbReference type="EMBL" id="KAG5476789.1"/>
    </source>
</evidence>
<keyword evidence="6" id="KW-1185">Reference proteome</keyword>
<evidence type="ECO:0000259" key="4">
    <source>
        <dbReference type="Pfam" id="PF00069"/>
    </source>
</evidence>
<comment type="caution">
    <text evidence="5">The sequence shown here is derived from an EMBL/GenBank/DDBJ whole genome shotgun (WGS) entry which is preliminary data.</text>
</comment>
<proteinExistence type="predicted"/>
<feature type="region of interest" description="Disordered" evidence="3">
    <location>
        <begin position="661"/>
        <end position="693"/>
    </location>
</feature>
<dbReference type="AlphaFoldDB" id="A0A836GMZ2"/>
<dbReference type="Proteomes" id="UP000674179">
    <property type="component" value="Chromosome 26"/>
</dbReference>
<keyword evidence="2" id="KW-0067">ATP-binding</keyword>
<evidence type="ECO:0000313" key="6">
    <source>
        <dbReference type="Proteomes" id="UP000674179"/>
    </source>
</evidence>
<dbReference type="InterPro" id="IPR011009">
    <property type="entry name" value="Kinase-like_dom_sf"/>
</dbReference>
<dbReference type="RefSeq" id="XP_067692255.1">
    <property type="nucleotide sequence ID" value="XM_067835689.1"/>
</dbReference>
<protein>
    <recommendedName>
        <fullName evidence="4">Protein kinase domain-containing protein</fullName>
    </recommendedName>
</protein>
<dbReference type="EMBL" id="JAFHKP010000026">
    <property type="protein sequence ID" value="KAG5476789.1"/>
    <property type="molecule type" value="Genomic_DNA"/>
</dbReference>
<dbReference type="GeneID" id="94171199"/>
<feature type="region of interest" description="Disordered" evidence="3">
    <location>
        <begin position="384"/>
        <end position="404"/>
    </location>
</feature>
<accession>A0A836GMZ2</accession>
<dbReference type="OrthoDB" id="5979581at2759"/>
<gene>
    <name evidence="5" type="ORF">CUR178_03974</name>
</gene>
<dbReference type="KEGG" id="lenr:94171199"/>
<dbReference type="SUPFAM" id="SSF56112">
    <property type="entry name" value="Protein kinase-like (PK-like)"/>
    <property type="match status" value="2"/>
</dbReference>
<feature type="compositionally biased region" description="Polar residues" evidence="3">
    <location>
        <begin position="548"/>
        <end position="557"/>
    </location>
</feature>
<dbReference type="InterPro" id="IPR050629">
    <property type="entry name" value="STE20/SPS1-PAK"/>
</dbReference>
<dbReference type="GO" id="GO:0004674">
    <property type="term" value="F:protein serine/threonine kinase activity"/>
    <property type="evidence" value="ECO:0007669"/>
    <property type="project" value="TreeGrafter"/>
</dbReference>
<dbReference type="Gene3D" id="1.10.510.10">
    <property type="entry name" value="Transferase(Phosphotransferase) domain 1"/>
    <property type="match status" value="1"/>
</dbReference>
<dbReference type="GO" id="GO:0005737">
    <property type="term" value="C:cytoplasm"/>
    <property type="evidence" value="ECO:0007669"/>
    <property type="project" value="TreeGrafter"/>
</dbReference>
<organism evidence="5 6">
    <name type="scientific">Leishmania enriettii</name>
    <dbReference type="NCBI Taxonomy" id="5663"/>
    <lineage>
        <taxon>Eukaryota</taxon>
        <taxon>Discoba</taxon>
        <taxon>Euglenozoa</taxon>
        <taxon>Kinetoplastea</taxon>
        <taxon>Metakinetoplastina</taxon>
        <taxon>Trypanosomatida</taxon>
        <taxon>Trypanosomatidae</taxon>
        <taxon>Leishmaniinae</taxon>
        <taxon>Leishmania</taxon>
    </lineage>
</organism>
<evidence type="ECO:0000256" key="2">
    <source>
        <dbReference type="ARBA" id="ARBA00022840"/>
    </source>
</evidence>
<feature type="region of interest" description="Disordered" evidence="3">
    <location>
        <begin position="508"/>
        <end position="562"/>
    </location>
</feature>
<dbReference type="Pfam" id="PF00069">
    <property type="entry name" value="Pkinase"/>
    <property type="match status" value="1"/>
</dbReference>
<evidence type="ECO:0000256" key="3">
    <source>
        <dbReference type="SAM" id="MobiDB-lite"/>
    </source>
</evidence>
<feature type="region of interest" description="Disordered" evidence="3">
    <location>
        <begin position="228"/>
        <end position="253"/>
    </location>
</feature>
<feature type="compositionally biased region" description="Polar residues" evidence="3">
    <location>
        <begin position="241"/>
        <end position="253"/>
    </location>
</feature>
<name>A0A836GMZ2_LEIEN</name>
<feature type="region of interest" description="Disordered" evidence="3">
    <location>
        <begin position="820"/>
        <end position="839"/>
    </location>
</feature>
<feature type="domain" description="Protein kinase" evidence="4">
    <location>
        <begin position="910"/>
        <end position="1051"/>
    </location>
</feature>